<proteinExistence type="predicted"/>
<evidence type="ECO:0000313" key="2">
    <source>
        <dbReference type="EMBL" id="KZT75715.1"/>
    </source>
</evidence>
<gene>
    <name evidence="2" type="ORF">F511_47260</name>
</gene>
<feature type="region of interest" description="Disordered" evidence="1">
    <location>
        <begin position="1"/>
        <end position="53"/>
    </location>
</feature>
<feature type="compositionally biased region" description="Basic residues" evidence="1">
    <location>
        <begin position="22"/>
        <end position="38"/>
    </location>
</feature>
<name>A0A2Z6ZRH8_9LAMI</name>
<sequence>MGFPGQARTKFIRQNRSQQAAGKKRRPSPPSHTVRHTAARWPQHARPGRAKQVHNCAPPCATLVHGGRPARDSACWPARGHARAMAPPHAAAAAAFLPLFLFFRF</sequence>
<evidence type="ECO:0000256" key="1">
    <source>
        <dbReference type="SAM" id="MobiDB-lite"/>
    </source>
</evidence>
<accession>A0A2Z6ZRH8</accession>
<organism evidence="2 3">
    <name type="scientific">Dorcoceras hygrometricum</name>
    <dbReference type="NCBI Taxonomy" id="472368"/>
    <lineage>
        <taxon>Eukaryota</taxon>
        <taxon>Viridiplantae</taxon>
        <taxon>Streptophyta</taxon>
        <taxon>Embryophyta</taxon>
        <taxon>Tracheophyta</taxon>
        <taxon>Spermatophyta</taxon>
        <taxon>Magnoliopsida</taxon>
        <taxon>eudicotyledons</taxon>
        <taxon>Gunneridae</taxon>
        <taxon>Pentapetalae</taxon>
        <taxon>asterids</taxon>
        <taxon>lamiids</taxon>
        <taxon>Lamiales</taxon>
        <taxon>Gesneriaceae</taxon>
        <taxon>Didymocarpoideae</taxon>
        <taxon>Trichosporeae</taxon>
        <taxon>Loxocarpinae</taxon>
        <taxon>Dorcoceras</taxon>
    </lineage>
</organism>
<keyword evidence="3" id="KW-1185">Reference proteome</keyword>
<evidence type="ECO:0000313" key="3">
    <source>
        <dbReference type="Proteomes" id="UP000250235"/>
    </source>
</evidence>
<dbReference type="EMBL" id="KV201603">
    <property type="protein sequence ID" value="KZT75715.1"/>
    <property type="molecule type" value="Genomic_DNA"/>
</dbReference>
<protein>
    <submittedName>
        <fullName evidence="2">Uncharacterized protein</fullName>
    </submittedName>
</protein>
<reference evidence="2 3" key="1">
    <citation type="journal article" date="2015" name="Proc. Natl. Acad. Sci. U.S.A.">
        <title>The resurrection genome of Boea hygrometrica: A blueprint for survival of dehydration.</title>
        <authorList>
            <person name="Xiao L."/>
            <person name="Yang G."/>
            <person name="Zhang L."/>
            <person name="Yang X."/>
            <person name="Zhao S."/>
            <person name="Ji Z."/>
            <person name="Zhou Q."/>
            <person name="Hu M."/>
            <person name="Wang Y."/>
            <person name="Chen M."/>
            <person name="Xu Y."/>
            <person name="Jin H."/>
            <person name="Xiao X."/>
            <person name="Hu G."/>
            <person name="Bao F."/>
            <person name="Hu Y."/>
            <person name="Wan P."/>
            <person name="Li L."/>
            <person name="Deng X."/>
            <person name="Kuang T."/>
            <person name="Xiang C."/>
            <person name="Zhu J.K."/>
            <person name="Oliver M.J."/>
            <person name="He Y."/>
        </authorList>
    </citation>
    <scope>NUCLEOTIDE SEQUENCE [LARGE SCALE GENOMIC DNA]</scope>
    <source>
        <strain evidence="3">cv. XS01</strain>
    </source>
</reference>
<dbReference type="Proteomes" id="UP000250235">
    <property type="component" value="Unassembled WGS sequence"/>
</dbReference>
<dbReference type="AlphaFoldDB" id="A0A2Z6ZRH8"/>